<keyword evidence="3 4" id="KW-0949">S-adenosyl-L-methionine</keyword>
<keyword evidence="2 4" id="KW-0808">Transferase</keyword>
<comment type="caution">
    <text evidence="5">The sequence shown here is derived from an EMBL/GenBank/DDBJ whole genome shotgun (WGS) entry which is preliminary data.</text>
</comment>
<dbReference type="OrthoDB" id="10250660at2759"/>
<dbReference type="PANTHER" id="PTHR47548:SF1">
    <property type="entry name" value="S-ADENOSYL-L-METHIONINE-DEPENDENT METHYLTRANSFERASES SUPERFAMILY PROTEIN"/>
    <property type="match status" value="1"/>
</dbReference>
<dbReference type="GO" id="GO:0008173">
    <property type="term" value="F:RNA methyltransferase activity"/>
    <property type="evidence" value="ECO:0007669"/>
    <property type="project" value="InterPro"/>
</dbReference>
<dbReference type="InterPro" id="IPR010280">
    <property type="entry name" value="U5_MeTrfase_fam"/>
</dbReference>
<accession>A0A2V3J5F4</accession>
<evidence type="ECO:0000256" key="1">
    <source>
        <dbReference type="ARBA" id="ARBA00022603"/>
    </source>
</evidence>
<reference evidence="5 6" key="1">
    <citation type="journal article" date="2018" name="Mol. Biol. Evol.">
        <title>Analysis of the draft genome of the red seaweed Gracilariopsis chorda provides insights into genome size evolution in Rhodophyta.</title>
        <authorList>
            <person name="Lee J."/>
            <person name="Yang E.C."/>
            <person name="Graf L."/>
            <person name="Yang J.H."/>
            <person name="Qiu H."/>
            <person name="Zel Zion U."/>
            <person name="Chan C.X."/>
            <person name="Stephens T.G."/>
            <person name="Weber A.P.M."/>
            <person name="Boo G.H."/>
            <person name="Boo S.M."/>
            <person name="Kim K.M."/>
            <person name="Shin Y."/>
            <person name="Jung M."/>
            <person name="Lee S.J."/>
            <person name="Yim H.S."/>
            <person name="Lee J.H."/>
            <person name="Bhattacharya D."/>
            <person name="Yoon H.S."/>
        </authorList>
    </citation>
    <scope>NUCLEOTIDE SEQUENCE [LARGE SCALE GENOMIC DNA]</scope>
    <source>
        <strain evidence="5 6">SKKU-2015</strain>
        <tissue evidence="5">Whole body</tissue>
    </source>
</reference>
<organism evidence="5 6">
    <name type="scientific">Gracilariopsis chorda</name>
    <dbReference type="NCBI Taxonomy" id="448386"/>
    <lineage>
        <taxon>Eukaryota</taxon>
        <taxon>Rhodophyta</taxon>
        <taxon>Florideophyceae</taxon>
        <taxon>Rhodymeniophycidae</taxon>
        <taxon>Gracilariales</taxon>
        <taxon>Gracilariaceae</taxon>
        <taxon>Gracilariopsis</taxon>
    </lineage>
</organism>
<evidence type="ECO:0000256" key="3">
    <source>
        <dbReference type="ARBA" id="ARBA00022691"/>
    </source>
</evidence>
<evidence type="ECO:0000256" key="4">
    <source>
        <dbReference type="PROSITE-ProRule" id="PRU01024"/>
    </source>
</evidence>
<dbReference type="GO" id="GO:0032259">
    <property type="term" value="P:methylation"/>
    <property type="evidence" value="ECO:0007669"/>
    <property type="project" value="UniProtKB-KW"/>
</dbReference>
<comment type="caution">
    <text evidence="4">Lacks conserved residue(s) required for the propagation of feature annotation.</text>
</comment>
<feature type="binding site" evidence="4">
    <location>
        <position position="307"/>
    </location>
    <ligand>
        <name>S-adenosyl-L-methionine</name>
        <dbReference type="ChEBI" id="CHEBI:59789"/>
    </ligand>
</feature>
<dbReference type="PANTHER" id="PTHR47548">
    <property type="entry name" value="BNAA06G32370D PROTEIN"/>
    <property type="match status" value="1"/>
</dbReference>
<keyword evidence="1 4" id="KW-0489">Methyltransferase</keyword>
<evidence type="ECO:0000256" key="2">
    <source>
        <dbReference type="ARBA" id="ARBA00022679"/>
    </source>
</evidence>
<dbReference type="SUPFAM" id="SSF53335">
    <property type="entry name" value="S-adenosyl-L-methionine-dependent methyltransferases"/>
    <property type="match status" value="1"/>
</dbReference>
<sequence length="449" mass="50297">MVRCPKCNDTFRVAPTDLFVIAIEHQSPSDPATLPNDRVSCKHMKSCSGCSVTGVAQEPPTLNEIRSFLDRFGVRQLPVYIDSVHHWRTHAKLAIRGAQRSQITLGLFRSNSHEVQPIPECTVHAPEINDAVNLVQSALRESTLYAYNEATGKGQCRYALFTVHRPSRKVQVTIVWNAASWKESNPESMQLAAEIWRRGRSFLHSLWFNWNNSTGNVIVCPEVDRFYHVYGEKSVMETICGVQIAFPPYAFRQANLDAFEKLVLPKLLSYIPIGANVAEFCAGVGVIGLTALKNRKLRQLSSSEIMDGGRKPFRDAYNKLRKEGVQGKASYIVGSDSDTMDIVQPNTDVVIVDPPRGGLSEDVVEFLANPVHNTAPTRIVYLSCGANAFKNDARVLLDGQWRLTAAHAFILFPGSNHVELLAIFDRKRKPRIHTGRQKPSHDSKPRRKR</sequence>
<feature type="binding site" evidence="4">
    <location>
        <position position="353"/>
    </location>
    <ligand>
        <name>S-adenosyl-L-methionine</name>
        <dbReference type="ChEBI" id="CHEBI:59789"/>
    </ligand>
</feature>
<gene>
    <name evidence="5" type="ORF">BWQ96_00613</name>
</gene>
<evidence type="ECO:0000313" key="5">
    <source>
        <dbReference type="EMBL" id="PXF49543.1"/>
    </source>
</evidence>
<dbReference type="Proteomes" id="UP000247409">
    <property type="component" value="Unassembled WGS sequence"/>
</dbReference>
<dbReference type="AlphaFoldDB" id="A0A2V3J5F4"/>
<protein>
    <submittedName>
        <fullName evidence="5">Putative RNA methyltransferase pc1998</fullName>
    </submittedName>
</protein>
<dbReference type="InterPro" id="IPR029063">
    <property type="entry name" value="SAM-dependent_MTases_sf"/>
</dbReference>
<dbReference type="PROSITE" id="PS51687">
    <property type="entry name" value="SAM_MT_RNA_M5U"/>
    <property type="match status" value="1"/>
</dbReference>
<dbReference type="STRING" id="448386.A0A2V3J5F4"/>
<dbReference type="InterPro" id="IPR053304">
    <property type="entry name" value="RNA_M5U_MTase"/>
</dbReference>
<evidence type="ECO:0000313" key="6">
    <source>
        <dbReference type="Proteomes" id="UP000247409"/>
    </source>
</evidence>
<dbReference type="GO" id="GO:0006396">
    <property type="term" value="P:RNA processing"/>
    <property type="evidence" value="ECO:0007669"/>
    <property type="project" value="InterPro"/>
</dbReference>
<proteinExistence type="inferred from homology"/>
<dbReference type="Gene3D" id="2.40.50.1070">
    <property type="match status" value="1"/>
</dbReference>
<name>A0A2V3J5F4_9FLOR</name>
<feature type="binding site" evidence="4">
    <location>
        <position position="253"/>
    </location>
    <ligand>
        <name>S-adenosyl-L-methionine</name>
        <dbReference type="ChEBI" id="CHEBI:59789"/>
    </ligand>
</feature>
<comment type="similarity">
    <text evidence="4">Belongs to the class I-like SAM-binding methyltransferase superfamily. RNA M5U methyltransferase family.</text>
</comment>
<feature type="active site" description="Nucleophile" evidence="4">
    <location>
        <position position="384"/>
    </location>
</feature>
<dbReference type="Gene3D" id="3.40.50.150">
    <property type="entry name" value="Vaccinia Virus protein VP39"/>
    <property type="match status" value="1"/>
</dbReference>
<dbReference type="EMBL" id="NBIV01000004">
    <property type="protein sequence ID" value="PXF49543.1"/>
    <property type="molecule type" value="Genomic_DNA"/>
</dbReference>
<keyword evidence="6" id="KW-1185">Reference proteome</keyword>